<dbReference type="RefSeq" id="WP_115569512.1">
    <property type="nucleotide sequence ID" value="NZ_NXLV01000006.1"/>
</dbReference>
<evidence type="ECO:0000259" key="1">
    <source>
        <dbReference type="Pfam" id="PF18914"/>
    </source>
</evidence>
<name>A0A3D8IZS0_9HELI</name>
<gene>
    <name evidence="2" type="ORF">CQA58_04375</name>
</gene>
<dbReference type="EMBL" id="NXLV01000006">
    <property type="protein sequence ID" value="RDU70767.1"/>
    <property type="molecule type" value="Genomic_DNA"/>
</dbReference>
<evidence type="ECO:0000313" key="2">
    <source>
        <dbReference type="EMBL" id="RDU70767.1"/>
    </source>
</evidence>
<protein>
    <recommendedName>
        <fullName evidence="1">DUF5666 domain-containing protein</fullName>
    </recommendedName>
</protein>
<reference evidence="2 3" key="1">
    <citation type="submission" date="2018-04" db="EMBL/GenBank/DDBJ databases">
        <title>Novel Campyloabacter and Helicobacter Species and Strains.</title>
        <authorList>
            <person name="Mannion A.J."/>
            <person name="Shen Z."/>
            <person name="Fox J.G."/>
        </authorList>
    </citation>
    <scope>NUCLEOTIDE SEQUENCE [LARGE SCALE GENOMIC DNA]</scope>
    <source>
        <strain evidence="2 3">MIT 04-9366</strain>
    </source>
</reference>
<comment type="caution">
    <text evidence="2">The sequence shown here is derived from an EMBL/GenBank/DDBJ whole genome shotgun (WGS) entry which is preliminary data.</text>
</comment>
<keyword evidence="3" id="KW-1185">Reference proteome</keyword>
<dbReference type="Pfam" id="PF18914">
    <property type="entry name" value="DUF5666"/>
    <property type="match status" value="1"/>
</dbReference>
<accession>A0A3D8IZS0</accession>
<proteinExistence type="predicted"/>
<dbReference type="Proteomes" id="UP000257045">
    <property type="component" value="Unassembled WGS sequence"/>
</dbReference>
<organism evidence="2 3">
    <name type="scientific">Helicobacter brantae</name>
    <dbReference type="NCBI Taxonomy" id="375927"/>
    <lineage>
        <taxon>Bacteria</taxon>
        <taxon>Pseudomonadati</taxon>
        <taxon>Campylobacterota</taxon>
        <taxon>Epsilonproteobacteria</taxon>
        <taxon>Campylobacterales</taxon>
        <taxon>Helicobacteraceae</taxon>
        <taxon>Helicobacter</taxon>
    </lineage>
</organism>
<dbReference type="OrthoDB" id="5329500at2"/>
<dbReference type="AlphaFoldDB" id="A0A3D8IZS0"/>
<dbReference type="InterPro" id="IPR043724">
    <property type="entry name" value="DUF5666"/>
</dbReference>
<feature type="domain" description="DUF5666" evidence="1">
    <location>
        <begin position="21"/>
        <end position="89"/>
    </location>
</feature>
<evidence type="ECO:0000313" key="3">
    <source>
        <dbReference type="Proteomes" id="UP000257045"/>
    </source>
</evidence>
<sequence>MKKLLIGAMLVGASLYASDIKGVIQSINNAKKTITVNGSTIAVMPYTKIEQESCGMGWDSDKKFADLKKGDLVEVDLMNGGQGLVAESIDIQCMKNRAY</sequence>